<dbReference type="PANTHER" id="PTHR46609:SF6">
    <property type="entry name" value="EXONUCLEASE, PHAGE-TYPE_RECB, C-TERMINAL DOMAIN-CONTAINING PROTEIN-RELATED"/>
    <property type="match status" value="1"/>
</dbReference>
<protein>
    <submittedName>
        <fullName evidence="7">Putative phage-type endonuclease</fullName>
    </submittedName>
</protein>
<dbReference type="NCBIfam" id="TIGR03033">
    <property type="entry name" value="phage_rel_nuc"/>
    <property type="match status" value="1"/>
</dbReference>
<dbReference type="Proteomes" id="UP000199612">
    <property type="component" value="Unassembled WGS sequence"/>
</dbReference>
<dbReference type="RefSeq" id="WP_091528131.1">
    <property type="nucleotide sequence ID" value="NZ_FOLT01000001.1"/>
</dbReference>
<keyword evidence="1" id="KW-0547">Nucleotide-binding</keyword>
<dbReference type="STRING" id="753702.SAMN04488102_101340"/>
<keyword evidence="5" id="KW-0175">Coiled coil</keyword>
<dbReference type="SUPFAM" id="SSF52980">
    <property type="entry name" value="Restriction endonuclease-like"/>
    <property type="match status" value="1"/>
</dbReference>
<proteinExistence type="predicted"/>
<dbReference type="GO" id="GO:0016787">
    <property type="term" value="F:hydrolase activity"/>
    <property type="evidence" value="ECO:0007669"/>
    <property type="project" value="UniProtKB-KW"/>
</dbReference>
<dbReference type="InterPro" id="IPR011335">
    <property type="entry name" value="Restrct_endonuc-II-like"/>
</dbReference>
<feature type="domain" description="YqaJ viral recombinase" evidence="6">
    <location>
        <begin position="13"/>
        <end position="145"/>
    </location>
</feature>
<sequence length="314" mass="36509">MQTIDTRSMTHRDWLEQRRSGIGGSDVATILGLNKYNSPYQLWLDKTGQVEIDDSDVSDAAHFGNILEEVVAKEFTERTGKKVRRANRMFLHPDYPFLTANIDRDIVGEDAILECKTASMYLADRWEGEEIPEQYICQVQHYMNVLDRDYAYIAVLIGGQKFVWKKIERDQELIDIIQKQLVEFWEVNVKQMIPPAIDGSQSTEDYIKERYAKSEPGKEIALKKDIDDLLDQREELQETKKVVETSIKEIDNMIKVQLGDQEAEVGIAPRHIVTWRPIESTRIDSKRIKKEAPELFDKYSKVSSYKKFTIKEIK</sequence>
<dbReference type="InterPro" id="IPR019080">
    <property type="entry name" value="YqaJ_viral_recombinase"/>
</dbReference>
<keyword evidence="7" id="KW-0255">Endonuclease</keyword>
<organism evidence="7 8">
    <name type="scientific">Alkalibacterium subtropicum</name>
    <dbReference type="NCBI Taxonomy" id="753702"/>
    <lineage>
        <taxon>Bacteria</taxon>
        <taxon>Bacillati</taxon>
        <taxon>Bacillota</taxon>
        <taxon>Bacilli</taxon>
        <taxon>Lactobacillales</taxon>
        <taxon>Carnobacteriaceae</taxon>
        <taxon>Alkalibacterium</taxon>
    </lineage>
</organism>
<feature type="coiled-coil region" evidence="5">
    <location>
        <begin position="219"/>
        <end position="253"/>
    </location>
</feature>
<dbReference type="GO" id="GO:0005524">
    <property type="term" value="F:ATP binding"/>
    <property type="evidence" value="ECO:0007669"/>
    <property type="project" value="UniProtKB-KW"/>
</dbReference>
<evidence type="ECO:0000256" key="3">
    <source>
        <dbReference type="ARBA" id="ARBA00022806"/>
    </source>
</evidence>
<dbReference type="EMBL" id="FOLT01000001">
    <property type="protein sequence ID" value="SFB90232.1"/>
    <property type="molecule type" value="Genomic_DNA"/>
</dbReference>
<dbReference type="Gene3D" id="3.90.320.10">
    <property type="match status" value="1"/>
</dbReference>
<keyword evidence="8" id="KW-1185">Reference proteome</keyword>
<evidence type="ECO:0000256" key="4">
    <source>
        <dbReference type="ARBA" id="ARBA00022840"/>
    </source>
</evidence>
<keyword evidence="2" id="KW-0378">Hydrolase</keyword>
<evidence type="ECO:0000256" key="1">
    <source>
        <dbReference type="ARBA" id="ARBA00022741"/>
    </source>
</evidence>
<dbReference type="GO" id="GO:0004519">
    <property type="term" value="F:endonuclease activity"/>
    <property type="evidence" value="ECO:0007669"/>
    <property type="project" value="UniProtKB-KW"/>
</dbReference>
<gene>
    <name evidence="7" type="ORF">SAMN04488102_101340</name>
</gene>
<dbReference type="PANTHER" id="PTHR46609">
    <property type="entry name" value="EXONUCLEASE, PHAGE-TYPE/RECB, C-TERMINAL DOMAIN-CONTAINING PROTEIN"/>
    <property type="match status" value="1"/>
</dbReference>
<keyword evidence="3" id="KW-0347">Helicase</keyword>
<keyword evidence="7" id="KW-0540">Nuclease</keyword>
<evidence type="ECO:0000259" key="6">
    <source>
        <dbReference type="Pfam" id="PF09588"/>
    </source>
</evidence>
<dbReference type="InterPro" id="IPR051703">
    <property type="entry name" value="NF-kappa-B_Signaling_Reg"/>
</dbReference>
<dbReference type="OrthoDB" id="46225at2"/>
<dbReference type="Pfam" id="PF09588">
    <property type="entry name" value="YqaJ"/>
    <property type="match status" value="1"/>
</dbReference>
<dbReference type="AlphaFoldDB" id="A0A1I1EU73"/>
<keyword evidence="4" id="KW-0067">ATP-binding</keyword>
<dbReference type="InterPro" id="IPR011604">
    <property type="entry name" value="PDDEXK-like_dom_sf"/>
</dbReference>
<evidence type="ECO:0000313" key="8">
    <source>
        <dbReference type="Proteomes" id="UP000199612"/>
    </source>
</evidence>
<evidence type="ECO:0000313" key="7">
    <source>
        <dbReference type="EMBL" id="SFB90232.1"/>
    </source>
</evidence>
<evidence type="ECO:0000256" key="5">
    <source>
        <dbReference type="SAM" id="Coils"/>
    </source>
</evidence>
<accession>A0A1I1EU73</accession>
<dbReference type="InterPro" id="IPR017482">
    <property type="entry name" value="Lambda-type_endonuclease"/>
</dbReference>
<name>A0A1I1EU73_9LACT</name>
<evidence type="ECO:0000256" key="2">
    <source>
        <dbReference type="ARBA" id="ARBA00022801"/>
    </source>
</evidence>
<dbReference type="GO" id="GO:0004386">
    <property type="term" value="F:helicase activity"/>
    <property type="evidence" value="ECO:0007669"/>
    <property type="project" value="UniProtKB-KW"/>
</dbReference>
<reference evidence="8" key="1">
    <citation type="submission" date="2016-10" db="EMBL/GenBank/DDBJ databases">
        <authorList>
            <person name="Varghese N."/>
            <person name="Submissions S."/>
        </authorList>
    </citation>
    <scope>NUCLEOTIDE SEQUENCE [LARGE SCALE GENOMIC DNA]</scope>
    <source>
        <strain evidence="8">DSM 23664</strain>
    </source>
</reference>